<dbReference type="SUPFAM" id="SSF49309">
    <property type="entry name" value="Transglutaminase, two C-terminal domains"/>
    <property type="match status" value="2"/>
</dbReference>
<dbReference type="RefSeq" id="XP_055892427.1">
    <property type="nucleotide sequence ID" value="XM_056036452.1"/>
</dbReference>
<sequence length="782" mass="89389">MTRAGGRTRPSSSHSTTLRPEKHRYFTRSRLKRAVIFNDQDGRINLTSDEEHRHKTELLKPLDRGKALKVTHVNVQKEENGLRHHTFDYQVDNLVVRRGWPFTMSFDFDRDVDVNNDRITLQLAYGSRPQFTKGTLLRLDVHLKNKSKPSLGSNKFAANVYKVSGRHLSLTATTPPDAFVGPYALFLETRRRGDKSSKRRQKLKTGEVYILFNTWCEDDVVYVKDEEERREYVMNEHGRIWRGSALSNEGTPWYYGQFDRPVLEAAIFLMDSADVKYSARRGPIAFVRTLSAMTNSNDDDGVLVGRWTKTYPKGCTLPTDWTGSVKILNQFMSENKPVEFGQCWVFAGVITSLLRALGIPTRCVTNFSSAHDRDSSMTIDNHFDENNQPIKWMNDSVWNYHVWNESYFKRPDLPEGYDGWQAHDATPQEVSEGVMRCGPAPVKAVKLGHVYLNYDVPFVFSEVNGDKVMWKYYQNNIPNYTFLCYMYLFIKKNCLKKKVSEDGDMEVVDIDTHAVGKYISTKAVGSNLRHDLTLEYKYPDGSKEEADVLKLVHQYSSRADNDIYNKPNEDVEFRIAMTPPIVGFGEKIMIEIHALNKSKVKCKIKGRVTLTSCYYTGVLDKDIKSLPFYETMLPKSEHSFRFDVSPHEYLNKLNLDACLMVNAIFNVEGTKQNFARSFSFSLLKPNLIIKVPKDIKVKEETSGSVQFTNSVGINLTSATIHLEGPCISSTREISKPIKPGESVKIHFKICPRRTGYCEINAKLTSDQLTDIDGSASFQIFKS</sequence>
<evidence type="ECO:0000313" key="7">
    <source>
        <dbReference type="RefSeq" id="XP_055892428.1"/>
    </source>
</evidence>
<dbReference type="RefSeq" id="XP_055892428.1">
    <property type="nucleotide sequence ID" value="XM_056036453.1"/>
</dbReference>
<dbReference type="PANTHER" id="PTHR11590:SF40">
    <property type="entry name" value="HEMOCYTE PROTEIN-GLUTAMINE GAMMA-GLUTAMYLTRANSFERASE-LIKE PROTEIN"/>
    <property type="match status" value="1"/>
</dbReference>
<dbReference type="SMART" id="SM00460">
    <property type="entry name" value="TGc"/>
    <property type="match status" value="1"/>
</dbReference>
<dbReference type="InterPro" id="IPR008958">
    <property type="entry name" value="Transglutaminase_C"/>
</dbReference>
<feature type="region of interest" description="Disordered" evidence="3">
    <location>
        <begin position="1"/>
        <end position="23"/>
    </location>
</feature>
<gene>
    <name evidence="6 7" type="primary">LOC106070603</name>
</gene>
<dbReference type="Pfam" id="PF00868">
    <property type="entry name" value="Transglut_N"/>
    <property type="match status" value="1"/>
</dbReference>
<evidence type="ECO:0000313" key="6">
    <source>
        <dbReference type="RefSeq" id="XP_055892427.1"/>
    </source>
</evidence>
<evidence type="ECO:0000259" key="4">
    <source>
        <dbReference type="SMART" id="SM00460"/>
    </source>
</evidence>
<dbReference type="GO" id="GO:0003810">
    <property type="term" value="F:protein-glutamine gamma-glutamyltransferase activity"/>
    <property type="evidence" value="ECO:0007669"/>
    <property type="project" value="InterPro"/>
</dbReference>
<dbReference type="OrthoDB" id="437511at2759"/>
<evidence type="ECO:0000256" key="2">
    <source>
        <dbReference type="PIRSR" id="PIRSR000459-1"/>
    </source>
</evidence>
<dbReference type="PANTHER" id="PTHR11590">
    <property type="entry name" value="PROTEIN-GLUTAMINE GAMMA-GLUTAMYLTRANSFERASE"/>
    <property type="match status" value="1"/>
</dbReference>
<evidence type="ECO:0000313" key="5">
    <source>
        <dbReference type="Proteomes" id="UP001165740"/>
    </source>
</evidence>
<dbReference type="SUPFAM" id="SSF54001">
    <property type="entry name" value="Cysteine proteinases"/>
    <property type="match status" value="1"/>
</dbReference>
<dbReference type="InterPro" id="IPR038765">
    <property type="entry name" value="Papain-like_cys_pep_sf"/>
</dbReference>
<dbReference type="InterPro" id="IPR036238">
    <property type="entry name" value="Transglutaminase_C_sf"/>
</dbReference>
<dbReference type="InterPro" id="IPR014756">
    <property type="entry name" value="Ig_E-set"/>
</dbReference>
<evidence type="ECO:0000256" key="1">
    <source>
        <dbReference type="ARBA" id="ARBA00005968"/>
    </source>
</evidence>
<feature type="active site" evidence="2">
    <location>
        <position position="401"/>
    </location>
</feature>
<dbReference type="GeneID" id="106070603"/>
<evidence type="ECO:0000256" key="3">
    <source>
        <dbReference type="SAM" id="MobiDB-lite"/>
    </source>
</evidence>
<dbReference type="InterPro" id="IPR036985">
    <property type="entry name" value="Transglutaminase-like_sf"/>
</dbReference>
<dbReference type="InterPro" id="IPR013783">
    <property type="entry name" value="Ig-like_fold"/>
</dbReference>
<name>A0A9W3AYY3_BIOGL</name>
<keyword evidence="5" id="KW-1185">Reference proteome</keyword>
<organism evidence="5 7">
    <name type="scientific">Biomphalaria glabrata</name>
    <name type="common">Bloodfluke planorb</name>
    <name type="synonym">Freshwater snail</name>
    <dbReference type="NCBI Taxonomy" id="6526"/>
    <lineage>
        <taxon>Eukaryota</taxon>
        <taxon>Metazoa</taxon>
        <taxon>Spiralia</taxon>
        <taxon>Lophotrochozoa</taxon>
        <taxon>Mollusca</taxon>
        <taxon>Gastropoda</taxon>
        <taxon>Heterobranchia</taxon>
        <taxon>Euthyneura</taxon>
        <taxon>Panpulmonata</taxon>
        <taxon>Hygrophila</taxon>
        <taxon>Lymnaeoidea</taxon>
        <taxon>Planorbidae</taxon>
        <taxon>Biomphalaria</taxon>
    </lineage>
</organism>
<dbReference type="Proteomes" id="UP001165740">
    <property type="component" value="Chromosome 7"/>
</dbReference>
<dbReference type="Gene3D" id="3.90.260.10">
    <property type="entry name" value="Transglutaminase-like"/>
    <property type="match status" value="1"/>
</dbReference>
<feature type="active site" evidence="2">
    <location>
        <position position="424"/>
    </location>
</feature>
<dbReference type="Pfam" id="PF00927">
    <property type="entry name" value="Transglut_C"/>
    <property type="match status" value="1"/>
</dbReference>
<dbReference type="OMA" id="MTIDSHF"/>
<dbReference type="FunFam" id="3.90.260.10:FF:000002">
    <property type="entry name" value="Erythrocyte membrane protein band 4.2"/>
    <property type="match status" value="1"/>
</dbReference>
<dbReference type="Pfam" id="PF01841">
    <property type="entry name" value="Transglut_core"/>
    <property type="match status" value="1"/>
</dbReference>
<dbReference type="InterPro" id="IPR023608">
    <property type="entry name" value="Transglutaminase_animal"/>
</dbReference>
<dbReference type="Gene3D" id="2.60.40.10">
    <property type="entry name" value="Immunoglobulins"/>
    <property type="match status" value="3"/>
</dbReference>
<dbReference type="InterPro" id="IPR001102">
    <property type="entry name" value="Transglutaminase_N"/>
</dbReference>
<dbReference type="AlphaFoldDB" id="A0A9W3AYY3"/>
<dbReference type="SUPFAM" id="SSF81296">
    <property type="entry name" value="E set domains"/>
    <property type="match status" value="1"/>
</dbReference>
<feature type="active site" evidence="2">
    <location>
        <position position="343"/>
    </location>
</feature>
<comment type="similarity">
    <text evidence="1">Belongs to the transglutaminase superfamily. Transglutaminase family.</text>
</comment>
<proteinExistence type="inferred from homology"/>
<protein>
    <submittedName>
        <fullName evidence="6 7">Protein-glutamine gamma-glutamyltransferase K-like isoform X1</fullName>
    </submittedName>
</protein>
<accession>A0A9W3AYY3</accession>
<dbReference type="InterPro" id="IPR050779">
    <property type="entry name" value="Transglutaminase"/>
</dbReference>
<feature type="domain" description="Transglutaminase-like" evidence="4">
    <location>
        <begin position="335"/>
        <end position="427"/>
    </location>
</feature>
<dbReference type="InterPro" id="IPR002931">
    <property type="entry name" value="Transglutaminase-like"/>
</dbReference>
<reference evidence="6 7" key="1">
    <citation type="submission" date="2025-04" db="UniProtKB">
        <authorList>
            <consortium name="RefSeq"/>
        </authorList>
    </citation>
    <scope>IDENTIFICATION</scope>
</reference>
<feature type="compositionally biased region" description="Polar residues" evidence="3">
    <location>
        <begin position="9"/>
        <end position="18"/>
    </location>
</feature>
<dbReference type="PIRSF" id="PIRSF000459">
    <property type="entry name" value="TGM_EBP42"/>
    <property type="match status" value="1"/>
</dbReference>